<reference evidence="2 3" key="1">
    <citation type="submission" date="2024-02" db="EMBL/GenBank/DDBJ databases">
        <authorList>
            <consortium name="ELIXIR-Norway"/>
            <consortium name="Elixir Norway"/>
        </authorList>
    </citation>
    <scope>NUCLEOTIDE SEQUENCE [LARGE SCALE GENOMIC DNA]</scope>
</reference>
<keyword evidence="1" id="KW-1133">Transmembrane helix</keyword>
<feature type="transmembrane region" description="Helical" evidence="1">
    <location>
        <begin position="86"/>
        <end position="108"/>
    </location>
</feature>
<feature type="transmembrane region" description="Helical" evidence="1">
    <location>
        <begin position="247"/>
        <end position="268"/>
    </location>
</feature>
<evidence type="ECO:0000313" key="2">
    <source>
        <dbReference type="EMBL" id="CAK9269665.1"/>
    </source>
</evidence>
<sequence>MDLKARLLIQGVIVATCLSTFVAARQLAPEPSASSPSASSSSSSLCSRALATTLWGAAFACVSLMADAWPASKAATSLSSKGPSLVYRWRVFVGIAPVAPLSGIRMILRQMFTTLRFRQILRSSTNPQVGPDTMSKSTKLRRVIDDVLAILFGINQPRGFLNSTRIVANTYIVLGMSDSTTLPSTHIDTNESPVKEDNVVDALTLGHKTAKNSCLMELNEAGKLALLESSILPNYKQLRFVDGRSGIATHIIGVQAIGYVTSIVYRAIHHLPVSPIEVIGFAFSMLVIVRSVVHSMGVLCQNPLVIYLNSTQEQEML</sequence>
<dbReference type="EMBL" id="OZ020097">
    <property type="protein sequence ID" value="CAK9269665.1"/>
    <property type="molecule type" value="Genomic_DNA"/>
</dbReference>
<name>A0ABP0WW49_9BRYO</name>
<feature type="non-terminal residue" evidence="2">
    <location>
        <position position="1"/>
    </location>
</feature>
<keyword evidence="3" id="KW-1185">Reference proteome</keyword>
<feature type="non-terminal residue" evidence="2">
    <location>
        <position position="317"/>
    </location>
</feature>
<dbReference type="Proteomes" id="UP001497444">
    <property type="component" value="Chromosome 2"/>
</dbReference>
<proteinExistence type="predicted"/>
<keyword evidence="1" id="KW-0472">Membrane</keyword>
<gene>
    <name evidence="2" type="ORF">CSSPJE1EN1_LOCUS15143</name>
</gene>
<keyword evidence="1" id="KW-0812">Transmembrane</keyword>
<feature type="transmembrane region" description="Helical" evidence="1">
    <location>
        <begin position="6"/>
        <end position="24"/>
    </location>
</feature>
<organism evidence="2 3">
    <name type="scientific">Sphagnum jensenii</name>
    <dbReference type="NCBI Taxonomy" id="128206"/>
    <lineage>
        <taxon>Eukaryota</taxon>
        <taxon>Viridiplantae</taxon>
        <taxon>Streptophyta</taxon>
        <taxon>Embryophyta</taxon>
        <taxon>Bryophyta</taxon>
        <taxon>Sphagnophytina</taxon>
        <taxon>Sphagnopsida</taxon>
        <taxon>Sphagnales</taxon>
        <taxon>Sphagnaceae</taxon>
        <taxon>Sphagnum</taxon>
    </lineage>
</organism>
<accession>A0ABP0WW49</accession>
<protein>
    <submittedName>
        <fullName evidence="2">Uncharacterized protein</fullName>
    </submittedName>
</protein>
<evidence type="ECO:0000313" key="3">
    <source>
        <dbReference type="Proteomes" id="UP001497444"/>
    </source>
</evidence>
<feature type="transmembrane region" description="Helical" evidence="1">
    <location>
        <begin position="274"/>
        <end position="293"/>
    </location>
</feature>
<evidence type="ECO:0000256" key="1">
    <source>
        <dbReference type="SAM" id="Phobius"/>
    </source>
</evidence>